<evidence type="ECO:0000256" key="1">
    <source>
        <dbReference type="SAM" id="SignalP"/>
    </source>
</evidence>
<dbReference type="RefSeq" id="WP_146320858.1">
    <property type="nucleotide sequence ID" value="NZ_CP042305.1"/>
</dbReference>
<name>A0A5B8M573_9MICO</name>
<evidence type="ECO:0000313" key="3">
    <source>
        <dbReference type="Proteomes" id="UP000320216"/>
    </source>
</evidence>
<reference evidence="2 3" key="1">
    <citation type="submission" date="2019-07" db="EMBL/GenBank/DDBJ databases">
        <title>Full genome sequence of Humibacter sp. WJ7-1.</title>
        <authorList>
            <person name="Im W.-T."/>
        </authorList>
    </citation>
    <scope>NUCLEOTIDE SEQUENCE [LARGE SCALE GENOMIC DNA]</scope>
    <source>
        <strain evidence="2 3">WJ7-1</strain>
    </source>
</reference>
<sequence length="141" mass="14882">MQKSSKKYIAALAASLALLAAAPLAGCSMLTGGRQGYLVYDDKAEATSEGTHDVPAWVPDDATAITIDLPQNSSAYLMKFGSAAGVPVSATCTAVTTTTPIKPTVSVDWWPKQALTTDRRQCGTAQVARIGDEWYVWDAGK</sequence>
<organism evidence="2 3">
    <name type="scientific">Humibacter ginsenosidimutans</name>
    <dbReference type="NCBI Taxonomy" id="2599293"/>
    <lineage>
        <taxon>Bacteria</taxon>
        <taxon>Bacillati</taxon>
        <taxon>Actinomycetota</taxon>
        <taxon>Actinomycetes</taxon>
        <taxon>Micrococcales</taxon>
        <taxon>Microbacteriaceae</taxon>
        <taxon>Humibacter</taxon>
    </lineage>
</organism>
<keyword evidence="3" id="KW-1185">Reference proteome</keyword>
<dbReference type="AlphaFoldDB" id="A0A5B8M573"/>
<protein>
    <recommendedName>
        <fullName evidence="4">Lipoprotein</fullName>
    </recommendedName>
</protein>
<dbReference type="EMBL" id="CP042305">
    <property type="protein sequence ID" value="QDZ15209.1"/>
    <property type="molecule type" value="Genomic_DNA"/>
</dbReference>
<dbReference type="KEGG" id="huw:FPZ11_10970"/>
<gene>
    <name evidence="2" type="ORF">FPZ11_10970</name>
</gene>
<evidence type="ECO:0000313" key="2">
    <source>
        <dbReference type="EMBL" id="QDZ15209.1"/>
    </source>
</evidence>
<keyword evidence="1" id="KW-0732">Signal</keyword>
<feature type="signal peptide" evidence="1">
    <location>
        <begin position="1"/>
        <end position="25"/>
    </location>
</feature>
<dbReference type="Proteomes" id="UP000320216">
    <property type="component" value="Chromosome"/>
</dbReference>
<accession>A0A5B8M573</accession>
<feature type="chain" id="PRO_5039510998" description="Lipoprotein" evidence="1">
    <location>
        <begin position="26"/>
        <end position="141"/>
    </location>
</feature>
<evidence type="ECO:0008006" key="4">
    <source>
        <dbReference type="Google" id="ProtNLM"/>
    </source>
</evidence>
<proteinExistence type="predicted"/>
<dbReference type="OrthoDB" id="5120158at2"/>